<dbReference type="InterPro" id="IPR056884">
    <property type="entry name" value="NPHP3-like_N"/>
</dbReference>
<dbReference type="Pfam" id="PF00400">
    <property type="entry name" value="WD40"/>
    <property type="match status" value="7"/>
</dbReference>
<dbReference type="Gene3D" id="2.130.10.10">
    <property type="entry name" value="YVTN repeat-like/Quinoprotein amine dehydrogenase"/>
    <property type="match status" value="4"/>
</dbReference>
<evidence type="ECO:0000313" key="6">
    <source>
        <dbReference type="Proteomes" id="UP000054097"/>
    </source>
</evidence>
<evidence type="ECO:0000259" key="4">
    <source>
        <dbReference type="Pfam" id="PF24883"/>
    </source>
</evidence>
<feature type="repeat" description="WD" evidence="3">
    <location>
        <begin position="602"/>
        <end position="643"/>
    </location>
</feature>
<dbReference type="HOGENOM" id="CLU_000288_6_0_1"/>
<organism evidence="5 6">
    <name type="scientific">Serendipita vermifera MAFF 305830</name>
    <dbReference type="NCBI Taxonomy" id="933852"/>
    <lineage>
        <taxon>Eukaryota</taxon>
        <taxon>Fungi</taxon>
        <taxon>Dikarya</taxon>
        <taxon>Basidiomycota</taxon>
        <taxon>Agaricomycotina</taxon>
        <taxon>Agaricomycetes</taxon>
        <taxon>Sebacinales</taxon>
        <taxon>Serendipitaceae</taxon>
        <taxon>Serendipita</taxon>
    </lineage>
</organism>
<evidence type="ECO:0000313" key="5">
    <source>
        <dbReference type="EMBL" id="KIM24767.1"/>
    </source>
</evidence>
<dbReference type="InterPro" id="IPR036322">
    <property type="entry name" value="WD40_repeat_dom_sf"/>
</dbReference>
<dbReference type="Pfam" id="PF24883">
    <property type="entry name" value="NPHP3_N"/>
    <property type="match status" value="1"/>
</dbReference>
<feature type="repeat" description="WD" evidence="3">
    <location>
        <begin position="774"/>
        <end position="815"/>
    </location>
</feature>
<keyword evidence="1 3" id="KW-0853">WD repeat</keyword>
<dbReference type="EMBL" id="KN824320">
    <property type="protein sequence ID" value="KIM24767.1"/>
    <property type="molecule type" value="Genomic_DNA"/>
</dbReference>
<keyword evidence="6" id="KW-1185">Reference proteome</keyword>
<proteinExistence type="predicted"/>
<dbReference type="SUPFAM" id="SSF52540">
    <property type="entry name" value="P-loop containing nucleoside triphosphate hydrolases"/>
    <property type="match status" value="1"/>
</dbReference>
<feature type="repeat" description="WD" evidence="3">
    <location>
        <begin position="731"/>
        <end position="772"/>
    </location>
</feature>
<reference evidence="6" key="2">
    <citation type="submission" date="2015-01" db="EMBL/GenBank/DDBJ databases">
        <title>Evolutionary Origins and Diversification of the Mycorrhizal Mutualists.</title>
        <authorList>
            <consortium name="DOE Joint Genome Institute"/>
            <consortium name="Mycorrhizal Genomics Consortium"/>
            <person name="Kohler A."/>
            <person name="Kuo A."/>
            <person name="Nagy L.G."/>
            <person name="Floudas D."/>
            <person name="Copeland A."/>
            <person name="Barry K.W."/>
            <person name="Cichocki N."/>
            <person name="Veneault-Fourrey C."/>
            <person name="LaButti K."/>
            <person name="Lindquist E.A."/>
            <person name="Lipzen A."/>
            <person name="Lundell T."/>
            <person name="Morin E."/>
            <person name="Murat C."/>
            <person name="Riley R."/>
            <person name="Ohm R."/>
            <person name="Sun H."/>
            <person name="Tunlid A."/>
            <person name="Henrissat B."/>
            <person name="Grigoriev I.V."/>
            <person name="Hibbett D.S."/>
            <person name="Martin F."/>
        </authorList>
    </citation>
    <scope>NUCLEOTIDE SEQUENCE [LARGE SCALE GENOMIC DNA]</scope>
    <source>
        <strain evidence="6">MAFF 305830</strain>
    </source>
</reference>
<feature type="repeat" description="WD" evidence="3">
    <location>
        <begin position="645"/>
        <end position="686"/>
    </location>
</feature>
<accession>A0A0C2X651</accession>
<dbReference type="SUPFAM" id="SSF50978">
    <property type="entry name" value="WD40 repeat-like"/>
    <property type="match status" value="1"/>
</dbReference>
<dbReference type="CDD" id="cd00200">
    <property type="entry name" value="WD40"/>
    <property type="match status" value="1"/>
</dbReference>
<feature type="repeat" description="WD" evidence="3">
    <location>
        <begin position="688"/>
        <end position="729"/>
    </location>
</feature>
<protein>
    <recommendedName>
        <fullName evidence="4">Nephrocystin 3-like N-terminal domain-containing protein</fullName>
    </recommendedName>
</protein>
<dbReference type="PROSITE" id="PS50082">
    <property type="entry name" value="WD_REPEATS_2"/>
    <property type="match status" value="7"/>
</dbReference>
<dbReference type="InterPro" id="IPR020472">
    <property type="entry name" value="WD40_PAC1"/>
</dbReference>
<dbReference type="PROSITE" id="PS00678">
    <property type="entry name" value="WD_REPEATS_1"/>
    <property type="match status" value="6"/>
</dbReference>
<evidence type="ECO:0000256" key="1">
    <source>
        <dbReference type="ARBA" id="ARBA00022574"/>
    </source>
</evidence>
<dbReference type="PANTHER" id="PTHR19879:SF9">
    <property type="entry name" value="TRANSCRIPTION INITIATION FACTOR TFIID SUBUNIT 5"/>
    <property type="match status" value="1"/>
</dbReference>
<keyword evidence="2" id="KW-0677">Repeat</keyword>
<feature type="domain" description="Nephrocystin 3-like N-terminal" evidence="4">
    <location>
        <begin position="4"/>
        <end position="176"/>
    </location>
</feature>
<dbReference type="STRING" id="933852.A0A0C2X651"/>
<sequence>CLEGTRQYILEKIRIWATDLQAPNILWINGDSGVGKSAIASTIVEELRLSNRLGSSFFFRWERAGVMTPNALWRTVAYGLAQRYPDIRGHLVTALTINGDLPEIADVDALFRQLVYEPLMKSDRIPAEKLPVIVLDAVDECGGLDGQRSDSRKALIQTLRRWSELPAGFKLIITSRRESDIEQLFSTTVHHSIEIAAKEPITPFTPSNIRVFLVHELRQTQARYTSLPLDWPGEKAILSLIDRSRGLFIWIKTVANLIKRGAPRRTLRQILSHDTEGMSGLYTWILHASFPDSIEEDTKDFRAVLGAVIFMKEPFDNANLARFLSIDEPTMEYIFTELQSVLDCGTTVRIYHRSFVDFLLDSNDCPAFFLINKEYETSNLALCCLYTMETHLKFNICELESSSVRNEDVPNLALRIDKCIPPYLSYSSRYWASHLAETAPCRGINNSLQCFMDDLFLAWLEVLSLTKQMDIVSSMLQCLVDWLRVSLLLYIDSLAVDMQKFVATFASAMSESAPHIYISALPFSPRYSGVSKQYIRHYPQTLTVKRGGYNSWPTVVGPLQGHITSVYSVSFSPDGRRIVSGSLDDTIRVWNSETGETILGPLMGHGGPVYSASFSPDGKRIVSGSGDHTLRVWDAETGQMVLGPLQGHNNCIWSASFSPDGRSIISGSADHTIRVWNAATGKRILGPLRGHNASVSSVLFSPDGRRIVSGSDDHTIRVWDAATGKTILGPLQGHSASVRCVSVSPDGTKIVSGSEDNTIQVWDATTGDTVTDSLQGHNDLVWSVSFSPDGRRIVSGSEDRTIRIWDAETGETVLGPMQGHRNSVNSVSFSPGGGRIVSGSDDCTVRVWDAELDEAITGALQGHSSSSILTHFSPGG</sequence>
<feature type="repeat" description="WD" evidence="3">
    <location>
        <begin position="559"/>
        <end position="600"/>
    </location>
</feature>
<gene>
    <name evidence="5" type="ORF">M408DRAFT_45879</name>
</gene>
<dbReference type="InterPro" id="IPR027417">
    <property type="entry name" value="P-loop_NTPase"/>
</dbReference>
<dbReference type="InterPro" id="IPR001680">
    <property type="entry name" value="WD40_rpt"/>
</dbReference>
<dbReference type="AlphaFoldDB" id="A0A0C2X651"/>
<feature type="non-terminal residue" evidence="5">
    <location>
        <position position="876"/>
    </location>
</feature>
<evidence type="ECO:0000256" key="3">
    <source>
        <dbReference type="PROSITE-ProRule" id="PRU00221"/>
    </source>
</evidence>
<dbReference type="Gene3D" id="3.40.50.300">
    <property type="entry name" value="P-loop containing nucleotide triphosphate hydrolases"/>
    <property type="match status" value="1"/>
</dbReference>
<dbReference type="SMART" id="SM00320">
    <property type="entry name" value="WD40"/>
    <property type="match status" value="7"/>
</dbReference>
<dbReference type="PANTHER" id="PTHR19879">
    <property type="entry name" value="TRANSCRIPTION INITIATION FACTOR TFIID"/>
    <property type="match status" value="1"/>
</dbReference>
<name>A0A0C2X651_SERVB</name>
<reference evidence="5 6" key="1">
    <citation type="submission" date="2014-04" db="EMBL/GenBank/DDBJ databases">
        <authorList>
            <consortium name="DOE Joint Genome Institute"/>
            <person name="Kuo A."/>
            <person name="Zuccaro A."/>
            <person name="Kohler A."/>
            <person name="Nagy L.G."/>
            <person name="Floudas D."/>
            <person name="Copeland A."/>
            <person name="Barry K.W."/>
            <person name="Cichocki N."/>
            <person name="Veneault-Fourrey C."/>
            <person name="LaButti K."/>
            <person name="Lindquist E.A."/>
            <person name="Lipzen A."/>
            <person name="Lundell T."/>
            <person name="Morin E."/>
            <person name="Murat C."/>
            <person name="Sun H."/>
            <person name="Tunlid A."/>
            <person name="Henrissat B."/>
            <person name="Grigoriev I.V."/>
            <person name="Hibbett D.S."/>
            <person name="Martin F."/>
            <person name="Nordberg H.P."/>
            <person name="Cantor M.N."/>
            <person name="Hua S.X."/>
        </authorList>
    </citation>
    <scope>NUCLEOTIDE SEQUENCE [LARGE SCALE GENOMIC DNA]</scope>
    <source>
        <strain evidence="5 6">MAFF 305830</strain>
    </source>
</reference>
<dbReference type="PROSITE" id="PS50294">
    <property type="entry name" value="WD_REPEATS_REGION"/>
    <property type="match status" value="7"/>
</dbReference>
<dbReference type="InterPro" id="IPR015943">
    <property type="entry name" value="WD40/YVTN_repeat-like_dom_sf"/>
</dbReference>
<dbReference type="PRINTS" id="PR00320">
    <property type="entry name" value="GPROTEINBRPT"/>
</dbReference>
<dbReference type="InterPro" id="IPR019775">
    <property type="entry name" value="WD40_repeat_CS"/>
</dbReference>
<dbReference type="OrthoDB" id="538223at2759"/>
<evidence type="ECO:0000256" key="2">
    <source>
        <dbReference type="ARBA" id="ARBA00022737"/>
    </source>
</evidence>
<feature type="repeat" description="WD" evidence="3">
    <location>
        <begin position="817"/>
        <end position="858"/>
    </location>
</feature>
<dbReference type="Proteomes" id="UP000054097">
    <property type="component" value="Unassembled WGS sequence"/>
</dbReference>
<feature type="non-terminal residue" evidence="5">
    <location>
        <position position="1"/>
    </location>
</feature>